<comment type="caution">
    <text evidence="2">The sequence shown here is derived from an EMBL/GenBank/DDBJ whole genome shotgun (WGS) entry which is preliminary data.</text>
</comment>
<keyword evidence="3" id="KW-1185">Reference proteome</keyword>
<evidence type="ECO:0000256" key="1">
    <source>
        <dbReference type="SAM" id="Phobius"/>
    </source>
</evidence>
<feature type="transmembrane region" description="Helical" evidence="1">
    <location>
        <begin position="27"/>
        <end position="48"/>
    </location>
</feature>
<protein>
    <submittedName>
        <fullName evidence="2">Uncharacterized protein</fullName>
    </submittedName>
</protein>
<sequence length="49" mass="5514">MTYLMDKFFIAIGLDETEIRESAYRGWLYVGMVYLLGIGSAFGVMTLIG</sequence>
<evidence type="ECO:0000313" key="2">
    <source>
        <dbReference type="EMBL" id="GLQ24229.1"/>
    </source>
</evidence>
<keyword evidence="1" id="KW-0812">Transmembrane</keyword>
<gene>
    <name evidence="2" type="ORF">GCM10007853_21030</name>
</gene>
<keyword evidence="1" id="KW-0472">Membrane</keyword>
<proteinExistence type="predicted"/>
<dbReference type="Proteomes" id="UP001161391">
    <property type="component" value="Unassembled WGS sequence"/>
</dbReference>
<name>A0ABQ5V9N6_9PROT</name>
<accession>A0ABQ5V9N6</accession>
<keyword evidence="1" id="KW-1133">Transmembrane helix</keyword>
<reference evidence="2" key="1">
    <citation type="journal article" date="2014" name="Int. J. Syst. Evol. Microbiol.">
        <title>Complete genome of a new Firmicutes species belonging to the dominant human colonic microbiota ('Ruminococcus bicirculans') reveals two chromosomes and a selective capacity to utilize plant glucans.</title>
        <authorList>
            <consortium name="NISC Comparative Sequencing Program"/>
            <person name="Wegmann U."/>
            <person name="Louis P."/>
            <person name="Goesmann A."/>
            <person name="Henrissat B."/>
            <person name="Duncan S.H."/>
            <person name="Flint H.J."/>
        </authorList>
    </citation>
    <scope>NUCLEOTIDE SEQUENCE</scope>
    <source>
        <strain evidence="2">NBRC 108219</strain>
    </source>
</reference>
<dbReference type="EMBL" id="BSNK01000002">
    <property type="protein sequence ID" value="GLQ24229.1"/>
    <property type="molecule type" value="Genomic_DNA"/>
</dbReference>
<organism evidence="2 3">
    <name type="scientific">Algimonas ampicilliniresistens</name>
    <dbReference type="NCBI Taxonomy" id="1298735"/>
    <lineage>
        <taxon>Bacteria</taxon>
        <taxon>Pseudomonadati</taxon>
        <taxon>Pseudomonadota</taxon>
        <taxon>Alphaproteobacteria</taxon>
        <taxon>Maricaulales</taxon>
        <taxon>Robiginitomaculaceae</taxon>
        <taxon>Algimonas</taxon>
    </lineage>
</organism>
<reference evidence="2" key="2">
    <citation type="submission" date="2023-01" db="EMBL/GenBank/DDBJ databases">
        <title>Draft genome sequence of Algimonas ampicilliniresistens strain NBRC 108219.</title>
        <authorList>
            <person name="Sun Q."/>
            <person name="Mori K."/>
        </authorList>
    </citation>
    <scope>NUCLEOTIDE SEQUENCE</scope>
    <source>
        <strain evidence="2">NBRC 108219</strain>
    </source>
</reference>
<evidence type="ECO:0000313" key="3">
    <source>
        <dbReference type="Proteomes" id="UP001161391"/>
    </source>
</evidence>